<dbReference type="InterPro" id="IPR009057">
    <property type="entry name" value="Homeodomain-like_sf"/>
</dbReference>
<dbReference type="GO" id="GO:0003700">
    <property type="term" value="F:DNA-binding transcription factor activity"/>
    <property type="evidence" value="ECO:0007669"/>
    <property type="project" value="InterPro"/>
</dbReference>
<dbReference type="InterPro" id="IPR018062">
    <property type="entry name" value="HTH_AraC-typ_CS"/>
</dbReference>
<dbReference type="GO" id="GO:0043565">
    <property type="term" value="F:sequence-specific DNA binding"/>
    <property type="evidence" value="ECO:0007669"/>
    <property type="project" value="InterPro"/>
</dbReference>
<dbReference type="Proteomes" id="UP000183287">
    <property type="component" value="Unassembled WGS sequence"/>
</dbReference>
<evidence type="ECO:0000313" key="5">
    <source>
        <dbReference type="EMBL" id="SFL88222.1"/>
    </source>
</evidence>
<keyword evidence="3" id="KW-0804">Transcription</keyword>
<dbReference type="PRINTS" id="PR00032">
    <property type="entry name" value="HTHARAC"/>
</dbReference>
<dbReference type="InterPro" id="IPR029062">
    <property type="entry name" value="Class_I_gatase-like"/>
</dbReference>
<dbReference type="PROSITE" id="PS01124">
    <property type="entry name" value="HTH_ARAC_FAMILY_2"/>
    <property type="match status" value="1"/>
</dbReference>
<keyword evidence="1" id="KW-0805">Transcription regulation</keyword>
<keyword evidence="2 5" id="KW-0238">DNA-binding</keyword>
<dbReference type="InterPro" id="IPR002818">
    <property type="entry name" value="DJ-1/PfpI"/>
</dbReference>
<evidence type="ECO:0000256" key="2">
    <source>
        <dbReference type="ARBA" id="ARBA00023125"/>
    </source>
</evidence>
<organism evidence="5 6">
    <name type="scientific">Nitrosomonas communis</name>
    <dbReference type="NCBI Taxonomy" id="44574"/>
    <lineage>
        <taxon>Bacteria</taxon>
        <taxon>Pseudomonadati</taxon>
        <taxon>Pseudomonadota</taxon>
        <taxon>Betaproteobacteria</taxon>
        <taxon>Nitrosomonadales</taxon>
        <taxon>Nitrosomonadaceae</taxon>
        <taxon>Nitrosomonas</taxon>
    </lineage>
</organism>
<dbReference type="AlphaFoldDB" id="A0A1I4LB47"/>
<dbReference type="Gene3D" id="3.40.50.880">
    <property type="match status" value="1"/>
</dbReference>
<gene>
    <name evidence="5" type="ORF">SAMN05421863_100653</name>
</gene>
<dbReference type="RefSeq" id="WP_074903920.1">
    <property type="nucleotide sequence ID" value="NZ_FOUB01000006.1"/>
</dbReference>
<evidence type="ECO:0000256" key="1">
    <source>
        <dbReference type="ARBA" id="ARBA00023015"/>
    </source>
</evidence>
<keyword evidence="6" id="KW-1185">Reference proteome</keyword>
<evidence type="ECO:0000313" key="6">
    <source>
        <dbReference type="Proteomes" id="UP000183287"/>
    </source>
</evidence>
<dbReference type="SMART" id="SM00342">
    <property type="entry name" value="HTH_ARAC"/>
    <property type="match status" value="1"/>
</dbReference>
<sequence>MNDPSATPIEVLIAAIPETAGSALYGMVDILSAAGTLWQSLIRTEPQQNLFRVRLMAPLREPFRCGNGIPVTPDVSLNDDPKANILILPELWLGPDETFNGRYPEIMDWIRIQYRYGMMIYAACSGVIMLAETGLLDGCEATSHWGYQYLFRKQYPKVPYRPEPNLVFADPAGRIVTAGGTTSWHDLAIHIIARHANPGEALRIAKVYLLKLHGEGQLPYASLVRNDPHADAVVRSCQQWLHQHFMKTDAIAHVVALAKIPERTLKRRFKTANGLTLIEYLQNLRVEHAKTLLERTDTMPIDEISVAAGYEDASFFRRLFKRSTGLTPSQYRRMFQPILTS</sequence>
<dbReference type="PANTHER" id="PTHR43130:SF3">
    <property type="entry name" value="HTH-TYPE TRANSCRIPTIONAL REGULATOR RV1931C"/>
    <property type="match status" value="1"/>
</dbReference>
<feature type="domain" description="HTH araC/xylS-type" evidence="4">
    <location>
        <begin position="235"/>
        <end position="334"/>
    </location>
</feature>
<dbReference type="SUPFAM" id="SSF52317">
    <property type="entry name" value="Class I glutamine amidotransferase-like"/>
    <property type="match status" value="1"/>
</dbReference>
<accession>A0A1I4LB47</accession>
<dbReference type="InterPro" id="IPR052158">
    <property type="entry name" value="INH-QAR"/>
</dbReference>
<dbReference type="EMBL" id="FOUB01000006">
    <property type="protein sequence ID" value="SFL88222.1"/>
    <property type="molecule type" value="Genomic_DNA"/>
</dbReference>
<dbReference type="SUPFAM" id="SSF46689">
    <property type="entry name" value="Homeodomain-like"/>
    <property type="match status" value="1"/>
</dbReference>
<dbReference type="InterPro" id="IPR018060">
    <property type="entry name" value="HTH_AraC"/>
</dbReference>
<dbReference type="InterPro" id="IPR020449">
    <property type="entry name" value="Tscrpt_reg_AraC-type_HTH"/>
</dbReference>
<dbReference type="PROSITE" id="PS00041">
    <property type="entry name" value="HTH_ARAC_FAMILY_1"/>
    <property type="match status" value="1"/>
</dbReference>
<name>A0A1I4LB47_9PROT</name>
<dbReference type="Pfam" id="PF12833">
    <property type="entry name" value="HTH_18"/>
    <property type="match status" value="1"/>
</dbReference>
<dbReference type="CDD" id="cd03138">
    <property type="entry name" value="GATase1_AraC_2"/>
    <property type="match status" value="1"/>
</dbReference>
<dbReference type="Pfam" id="PF01965">
    <property type="entry name" value="DJ-1_PfpI"/>
    <property type="match status" value="1"/>
</dbReference>
<dbReference type="Gene3D" id="1.10.10.60">
    <property type="entry name" value="Homeodomain-like"/>
    <property type="match status" value="1"/>
</dbReference>
<evidence type="ECO:0000256" key="3">
    <source>
        <dbReference type="ARBA" id="ARBA00023163"/>
    </source>
</evidence>
<evidence type="ECO:0000259" key="4">
    <source>
        <dbReference type="PROSITE" id="PS01124"/>
    </source>
</evidence>
<dbReference type="PANTHER" id="PTHR43130">
    <property type="entry name" value="ARAC-FAMILY TRANSCRIPTIONAL REGULATOR"/>
    <property type="match status" value="1"/>
</dbReference>
<proteinExistence type="predicted"/>
<reference evidence="6" key="1">
    <citation type="submission" date="2016-10" db="EMBL/GenBank/DDBJ databases">
        <authorList>
            <person name="Varghese N."/>
            <person name="Submissions S."/>
        </authorList>
    </citation>
    <scope>NUCLEOTIDE SEQUENCE [LARGE SCALE GENOMIC DNA]</scope>
    <source>
        <strain evidence="6">Nm44</strain>
    </source>
</reference>
<protein>
    <submittedName>
        <fullName evidence="5">Transcriptional regulator GlxA family, contains an amidase domain and an AraC-type DNA-binding HTH domain</fullName>
    </submittedName>
</protein>